<reference evidence="1" key="1">
    <citation type="journal article" date="2019" name="Microbiol. Resour. Announc.">
        <title>Draft Genomic Sequences of Streptomyces misionensis and Streptomyces albidoflavus, bacteria applied for phytopathogen biocontrol.</title>
        <authorList>
            <person name="Pylro V."/>
            <person name="Dias A."/>
            <person name="Andreote F."/>
            <person name="Varani A."/>
            <person name="Andreote C."/>
            <person name="Bernardo E."/>
            <person name="Martins T."/>
        </authorList>
    </citation>
    <scope>NUCLEOTIDE SEQUENCE [LARGE SCALE GENOMIC DNA]</scope>
    <source>
        <strain evidence="1">66</strain>
    </source>
</reference>
<name>A0A5C6JT73_9ACTN</name>
<dbReference type="EMBL" id="VOGW01000087">
    <property type="protein sequence ID" value="TWV46002.1"/>
    <property type="molecule type" value="Genomic_DNA"/>
</dbReference>
<comment type="caution">
    <text evidence="1">The sequence shown here is derived from an EMBL/GenBank/DDBJ whole genome shotgun (WGS) entry which is preliminary data.</text>
</comment>
<protein>
    <recommendedName>
        <fullName evidence="3">DUF305 domain-containing protein</fullName>
    </recommendedName>
</protein>
<evidence type="ECO:0008006" key="3">
    <source>
        <dbReference type="Google" id="ProtNLM"/>
    </source>
</evidence>
<proteinExistence type="predicted"/>
<dbReference type="Proteomes" id="UP000320481">
    <property type="component" value="Unassembled WGS sequence"/>
</dbReference>
<sequence>MNAPSPSDTSARGAHARAADSKLLGIYLNDHLAGATAGVLRAGHLARASSGTALGRDVGPVAREIAQDRAALLGIMRDLGVPVRRYKVCAGWAGERLGRLKSNGRLIRRSPLSTVLELEALRMAVEGKAAGWQTLRRLGAVDRRLDAAQLDTLLERARRQQRTLEDWRIREAEAVFGATRKQASGE</sequence>
<evidence type="ECO:0000313" key="1">
    <source>
        <dbReference type="EMBL" id="TWV46002.1"/>
    </source>
</evidence>
<keyword evidence="2" id="KW-1185">Reference proteome</keyword>
<gene>
    <name evidence="1" type="ORF">FRZ03_15420</name>
</gene>
<dbReference type="AlphaFoldDB" id="A0A5C6JT73"/>
<organism evidence="1 2">
    <name type="scientific">Streptomyces misionensis</name>
    <dbReference type="NCBI Taxonomy" id="67331"/>
    <lineage>
        <taxon>Bacteria</taxon>
        <taxon>Bacillati</taxon>
        <taxon>Actinomycetota</taxon>
        <taxon>Actinomycetes</taxon>
        <taxon>Kitasatosporales</taxon>
        <taxon>Streptomycetaceae</taxon>
        <taxon>Streptomyces</taxon>
    </lineage>
</organism>
<dbReference type="RefSeq" id="WP_146465716.1">
    <property type="nucleotide sequence ID" value="NZ_VOGW01000087.1"/>
</dbReference>
<accession>A0A5C6JT73</accession>
<evidence type="ECO:0000313" key="2">
    <source>
        <dbReference type="Proteomes" id="UP000320481"/>
    </source>
</evidence>